<dbReference type="PANTHER" id="PTHR28042">
    <property type="entry name" value="E3 UBIQUITIN-PROTEIN LIGASE COMPLEX SLX5-SLX8 SUBUNIT SLX5"/>
    <property type="match status" value="1"/>
</dbReference>
<protein>
    <submittedName>
        <fullName evidence="2">Putative cell cycle control protein</fullName>
    </submittedName>
</protein>
<dbReference type="STRING" id="52586.A0A0B1P5U3"/>
<keyword evidence="3" id="KW-1185">Reference proteome</keyword>
<accession>A0A0B1P5U3</accession>
<dbReference type="GO" id="GO:0004842">
    <property type="term" value="F:ubiquitin-protein transferase activity"/>
    <property type="evidence" value="ECO:0007669"/>
    <property type="project" value="TreeGrafter"/>
</dbReference>
<dbReference type="HOGENOM" id="CLU_050547_0_0_1"/>
<dbReference type="InterPro" id="IPR038886">
    <property type="entry name" value="E3_SLX5/Rfp1"/>
</dbReference>
<proteinExistence type="predicted"/>
<organism evidence="2 3">
    <name type="scientific">Uncinula necator</name>
    <name type="common">Grape powdery mildew</name>
    <dbReference type="NCBI Taxonomy" id="52586"/>
    <lineage>
        <taxon>Eukaryota</taxon>
        <taxon>Fungi</taxon>
        <taxon>Dikarya</taxon>
        <taxon>Ascomycota</taxon>
        <taxon>Pezizomycotina</taxon>
        <taxon>Leotiomycetes</taxon>
        <taxon>Erysiphales</taxon>
        <taxon>Erysiphaceae</taxon>
        <taxon>Erysiphe</taxon>
    </lineage>
</organism>
<feature type="compositionally biased region" description="Polar residues" evidence="1">
    <location>
        <begin position="124"/>
        <end position="134"/>
    </location>
</feature>
<dbReference type="EMBL" id="JNVN01002385">
    <property type="protein sequence ID" value="KHJ32044.1"/>
    <property type="molecule type" value="Genomic_DNA"/>
</dbReference>
<dbReference type="AlphaFoldDB" id="A0A0B1P5U3"/>
<reference evidence="2 3" key="1">
    <citation type="journal article" date="2014" name="BMC Genomics">
        <title>Adaptive genomic structural variation in the grape powdery mildew pathogen, Erysiphe necator.</title>
        <authorList>
            <person name="Jones L."/>
            <person name="Riaz S."/>
            <person name="Morales-Cruz A."/>
            <person name="Amrine K.C."/>
            <person name="McGuire B."/>
            <person name="Gubler W.D."/>
            <person name="Walker M.A."/>
            <person name="Cantu D."/>
        </authorList>
    </citation>
    <scope>NUCLEOTIDE SEQUENCE [LARGE SCALE GENOMIC DNA]</scope>
    <source>
        <strain evidence="3">c</strain>
    </source>
</reference>
<sequence length="336" mass="37186">MAEREQPQVNHRHDSLSSQNFIDLTSDLEHVEAQIWVTEPQRGPRGPQYLGSNNAISMGNVVDLTGDQEQNEGDEVIFTGQRTVFLRQNVPQLGLRPSSRPSSRRGSRLGQRTAPRLGQRPTIGGSTQHTLRSNSPSLLVPSASVLPVVPSGYRLRTVRSNHGGFAVDLTSFGQMISSHSMEGIPALWQLGALHNIANHFDYGNRSTEQRSHASHVPPPAARDNFTRSPTTSDILVCPSCDEELTHSKEDPLAKNQGKISNKKDREEHPFWVVKECGHVYCNSCFQNRGDKTRPSGFREVIKPSNAKSGTKKTMVCAVDDCKCDIKGKDKWVGVFL</sequence>
<dbReference type="GO" id="GO:0033768">
    <property type="term" value="C:SUMO-targeted ubiquitin ligase complex"/>
    <property type="evidence" value="ECO:0007669"/>
    <property type="project" value="TreeGrafter"/>
</dbReference>
<dbReference type="Proteomes" id="UP000030854">
    <property type="component" value="Unassembled WGS sequence"/>
</dbReference>
<evidence type="ECO:0000313" key="2">
    <source>
        <dbReference type="EMBL" id="KHJ32044.1"/>
    </source>
</evidence>
<gene>
    <name evidence="2" type="ORF">EV44_g5440</name>
</gene>
<feature type="region of interest" description="Disordered" evidence="1">
    <location>
        <begin position="205"/>
        <end position="229"/>
    </location>
</feature>
<dbReference type="OrthoDB" id="2398441at2759"/>
<name>A0A0B1P5U3_UNCNE</name>
<evidence type="ECO:0000313" key="3">
    <source>
        <dbReference type="Proteomes" id="UP000030854"/>
    </source>
</evidence>
<feature type="region of interest" description="Disordered" evidence="1">
    <location>
        <begin position="89"/>
        <end position="136"/>
    </location>
</feature>
<comment type="caution">
    <text evidence="2">The sequence shown here is derived from an EMBL/GenBank/DDBJ whole genome shotgun (WGS) entry which is preliminary data.</text>
</comment>
<evidence type="ECO:0000256" key="1">
    <source>
        <dbReference type="SAM" id="MobiDB-lite"/>
    </source>
</evidence>
<dbReference type="OMA" id="GKDKWVG"/>
<dbReference type="PANTHER" id="PTHR28042:SF1">
    <property type="entry name" value="E3 UBIQUITIN-PROTEIN LIGASE COMPLEX SLX5-SLX8 SUBUNIT SLX5"/>
    <property type="match status" value="1"/>
</dbReference>
<feature type="compositionally biased region" description="Low complexity" evidence="1">
    <location>
        <begin position="91"/>
        <end position="101"/>
    </location>
</feature>